<protein>
    <recommendedName>
        <fullName evidence="4">DUF3530 domain-containing protein</fullName>
    </recommendedName>
</protein>
<evidence type="ECO:0000256" key="1">
    <source>
        <dbReference type="SAM" id="SignalP"/>
    </source>
</evidence>
<dbReference type="AlphaFoldDB" id="A0A432X163"/>
<proteinExistence type="predicted"/>
<keyword evidence="3" id="KW-1185">Reference proteome</keyword>
<sequence>MKQSLIYLLMVSWLLGSAHASKADDLAYYLPPENTQWVEPAQEGTSAFVLLTHPSEYAIENGTVLLVSEWGLTPLQSPFVRSLSVHLPQYGWQSVAFSPPDIDLATFNWRHLGDKPYPESAPNEQLLQIKNPLQQRLLNTLEHLAAEPGVRVVVAEGLTAGLLIQLYQANALPHPEALVVVSPYLPHWQLNQALPELLAALPFPVLDLQAMNSNSWSSSTASARVIQAKRASHVQYRQRTLPYFPMRDDALAKQVFGWLRHAGVQG</sequence>
<gene>
    <name evidence="2" type="ORF">CWE15_07945</name>
</gene>
<dbReference type="InterPro" id="IPR029058">
    <property type="entry name" value="AB_hydrolase_fold"/>
</dbReference>
<dbReference type="Proteomes" id="UP000286976">
    <property type="component" value="Unassembled WGS sequence"/>
</dbReference>
<dbReference type="InterPro" id="IPR022529">
    <property type="entry name" value="DUF3530"/>
</dbReference>
<dbReference type="SUPFAM" id="SSF53474">
    <property type="entry name" value="alpha/beta-Hydrolases"/>
    <property type="match status" value="1"/>
</dbReference>
<evidence type="ECO:0000313" key="2">
    <source>
        <dbReference type="EMBL" id="RUO40070.1"/>
    </source>
</evidence>
<accession>A0A432X163</accession>
<reference evidence="2 3" key="1">
    <citation type="journal article" date="2011" name="Front. Microbiol.">
        <title>Genomic signatures of strain selection and enhancement in Bacillus atrophaeus var. globigii, a historical biowarfare simulant.</title>
        <authorList>
            <person name="Gibbons H.S."/>
            <person name="Broomall S.M."/>
            <person name="McNew L.A."/>
            <person name="Daligault H."/>
            <person name="Chapman C."/>
            <person name="Bruce D."/>
            <person name="Karavis M."/>
            <person name="Krepps M."/>
            <person name="McGregor P.A."/>
            <person name="Hong C."/>
            <person name="Park K.H."/>
            <person name="Akmal A."/>
            <person name="Feldman A."/>
            <person name="Lin J.S."/>
            <person name="Chang W.E."/>
            <person name="Higgs B.W."/>
            <person name="Demirev P."/>
            <person name="Lindquist J."/>
            <person name="Liem A."/>
            <person name="Fochler E."/>
            <person name="Read T.D."/>
            <person name="Tapia R."/>
            <person name="Johnson S."/>
            <person name="Bishop-Lilly K.A."/>
            <person name="Detter C."/>
            <person name="Han C."/>
            <person name="Sozhamannan S."/>
            <person name="Rosenzweig C.N."/>
            <person name="Skowronski E.W."/>
        </authorList>
    </citation>
    <scope>NUCLEOTIDE SEQUENCE [LARGE SCALE GENOMIC DNA]</scope>
    <source>
        <strain evidence="2 3">AIT1</strain>
    </source>
</reference>
<keyword evidence="1" id="KW-0732">Signal</keyword>
<feature type="chain" id="PRO_5019044022" description="DUF3530 domain-containing protein" evidence="1">
    <location>
        <begin position="24"/>
        <end position="266"/>
    </location>
</feature>
<dbReference type="OrthoDB" id="9776279at2"/>
<comment type="caution">
    <text evidence="2">The sequence shown here is derived from an EMBL/GenBank/DDBJ whole genome shotgun (WGS) entry which is preliminary data.</text>
</comment>
<name>A0A432X163_9GAMM</name>
<evidence type="ECO:0008006" key="4">
    <source>
        <dbReference type="Google" id="ProtNLM"/>
    </source>
</evidence>
<dbReference type="RefSeq" id="WP_126757553.1">
    <property type="nucleotide sequence ID" value="NZ_PIPQ01000004.1"/>
</dbReference>
<organism evidence="2 3">
    <name type="scientific">Aliidiomarina taiwanensis</name>
    <dbReference type="NCBI Taxonomy" id="946228"/>
    <lineage>
        <taxon>Bacteria</taxon>
        <taxon>Pseudomonadati</taxon>
        <taxon>Pseudomonadota</taxon>
        <taxon>Gammaproteobacteria</taxon>
        <taxon>Alteromonadales</taxon>
        <taxon>Idiomarinaceae</taxon>
        <taxon>Aliidiomarina</taxon>
    </lineage>
</organism>
<evidence type="ECO:0000313" key="3">
    <source>
        <dbReference type="Proteomes" id="UP000286976"/>
    </source>
</evidence>
<dbReference type="Pfam" id="PF12048">
    <property type="entry name" value="DUF3530"/>
    <property type="match status" value="1"/>
</dbReference>
<dbReference type="EMBL" id="PIPQ01000004">
    <property type="protein sequence ID" value="RUO40070.1"/>
    <property type="molecule type" value="Genomic_DNA"/>
</dbReference>
<feature type="signal peptide" evidence="1">
    <location>
        <begin position="1"/>
        <end position="23"/>
    </location>
</feature>